<dbReference type="GO" id="GO:0016491">
    <property type="term" value="F:oxidoreductase activity"/>
    <property type="evidence" value="ECO:0007669"/>
    <property type="project" value="InterPro"/>
</dbReference>
<evidence type="ECO:0000259" key="3">
    <source>
        <dbReference type="Pfam" id="PF01959"/>
    </source>
</evidence>
<dbReference type="GO" id="GO:0003856">
    <property type="term" value="F:3-dehydroquinate synthase activity"/>
    <property type="evidence" value="ECO:0007669"/>
    <property type="project" value="InterPro"/>
</dbReference>
<feature type="domain" description="3-dehydroquinate synthase C-terminal" evidence="4">
    <location>
        <begin position="183"/>
        <end position="358"/>
    </location>
</feature>
<dbReference type="PANTHER" id="PTHR33563:SF1">
    <property type="entry name" value="3-DEHYDROQUINATE SYNTHASE"/>
    <property type="match status" value="1"/>
</dbReference>
<evidence type="ECO:0000259" key="4">
    <source>
        <dbReference type="Pfam" id="PF26558"/>
    </source>
</evidence>
<feature type="domain" description="3-dehydroquinate synthase N-terminal" evidence="3">
    <location>
        <begin position="16"/>
        <end position="170"/>
    </location>
</feature>
<keyword evidence="2" id="KW-0057">Aromatic amino acid biosynthesis</keyword>
<dbReference type="Pfam" id="PF26558">
    <property type="entry name" value="DHQS_2nd"/>
    <property type="match status" value="1"/>
</dbReference>
<dbReference type="GO" id="GO:0009073">
    <property type="term" value="P:aromatic amino acid family biosynthetic process"/>
    <property type="evidence" value="ECO:0007669"/>
    <property type="project" value="UniProtKB-KW"/>
</dbReference>
<evidence type="ECO:0000256" key="2">
    <source>
        <dbReference type="ARBA" id="ARBA00023141"/>
    </source>
</evidence>
<evidence type="ECO:0000256" key="1">
    <source>
        <dbReference type="ARBA" id="ARBA00022605"/>
    </source>
</evidence>
<dbReference type="Pfam" id="PF01959">
    <property type="entry name" value="DHQS"/>
    <property type="match status" value="1"/>
</dbReference>
<keyword evidence="1" id="KW-0028">Amino-acid biosynthesis</keyword>
<sequence>MSWHGRELIIQLPKEHSESIAVLKACKENKVNGVIVNQHSLKLVKDSGITAYSESDLADVHIVNDVQGVKTAKAAGQTSVMVLQIESKADIEEAVAAARAGAIALIVDTSDWRIIPLENLIAELRGTGTKIYTKISTVKEIPTMFGVLERGVDGVVLAARVPAEIKRAKDKLVSLASLDIVIAKVEDVREVGMGDRACVDTGSILRLGEGMLVGSAANFLFLVHNESVGSEFTSPRPFRVNAGGIHSYILLPNGRTKYLSELECGSPILIANWKGQTDTAVVGRIKIERRPLKLVKARSGKQSGAVLVQDAETIRFVTKSGHPLAVTQLKKGDEIMVRAGKGAARHFGIEVDEFILEK</sequence>
<dbReference type="InterPro" id="IPR056179">
    <property type="entry name" value="DHQS_C"/>
</dbReference>
<accession>A0A075HJ68</accession>
<protein>
    <submittedName>
        <fullName evidence="5">3-dehydroquinate synthase</fullName>
    </submittedName>
</protein>
<dbReference type="GO" id="GO:0008652">
    <property type="term" value="P:amino acid biosynthetic process"/>
    <property type="evidence" value="ECO:0007669"/>
    <property type="project" value="UniProtKB-KW"/>
</dbReference>
<dbReference type="PANTHER" id="PTHR33563">
    <property type="match status" value="1"/>
</dbReference>
<evidence type="ECO:0000313" key="5">
    <source>
        <dbReference type="EMBL" id="AIF15979.1"/>
    </source>
</evidence>
<dbReference type="AlphaFoldDB" id="A0A075HJ68"/>
<organism evidence="5">
    <name type="scientific">uncultured marine thaumarchaeote KM3_72_A09</name>
    <dbReference type="NCBI Taxonomy" id="1456261"/>
    <lineage>
        <taxon>Archaea</taxon>
        <taxon>Nitrososphaerota</taxon>
        <taxon>environmental samples</taxon>
    </lineage>
</organism>
<name>A0A075HJ68_9ARCH</name>
<reference evidence="5" key="1">
    <citation type="journal article" date="2014" name="Genome Biol. Evol.">
        <title>Pangenome evidence for extensive interdomain horizontal transfer affecting lineage core and shell genes in uncultured planktonic thaumarchaeota and euryarchaeota.</title>
        <authorList>
            <person name="Deschamps P."/>
            <person name="Zivanovic Y."/>
            <person name="Moreira D."/>
            <person name="Rodriguez-Valera F."/>
            <person name="Lopez-Garcia P."/>
        </authorList>
    </citation>
    <scope>NUCLEOTIDE SEQUENCE</scope>
</reference>
<proteinExistence type="predicted"/>
<dbReference type="InterPro" id="IPR030960">
    <property type="entry name" value="DHQS/DOIS_N"/>
</dbReference>
<dbReference type="EMBL" id="KF901042">
    <property type="protein sequence ID" value="AIF15979.1"/>
    <property type="molecule type" value="Genomic_DNA"/>
</dbReference>
<dbReference type="InterPro" id="IPR002812">
    <property type="entry name" value="DHQS"/>
</dbReference>